<gene>
    <name evidence="2" type="ORF">F2P81_007649</name>
</gene>
<evidence type="ECO:0000313" key="2">
    <source>
        <dbReference type="EMBL" id="KAF0039414.1"/>
    </source>
</evidence>
<sequence length="84" mass="9377">MDCPAAAVELIIMLMLWTVIGFSASHKQKQCTAVMLLSLKAKTPLMEDERCRSKLPLMCLTRLKTLLSHERSSFSIPLCRGLIG</sequence>
<feature type="transmembrane region" description="Helical" evidence="1">
    <location>
        <begin position="6"/>
        <end position="25"/>
    </location>
</feature>
<protein>
    <submittedName>
        <fullName evidence="2">Uncharacterized protein</fullName>
    </submittedName>
</protein>
<evidence type="ECO:0000313" key="3">
    <source>
        <dbReference type="Proteomes" id="UP000438429"/>
    </source>
</evidence>
<keyword evidence="1" id="KW-0472">Membrane</keyword>
<keyword evidence="1" id="KW-0812">Transmembrane</keyword>
<reference evidence="2 3" key="1">
    <citation type="submission" date="2019-06" db="EMBL/GenBank/DDBJ databases">
        <title>Draft genomes of female and male turbot (Scophthalmus maximus).</title>
        <authorList>
            <person name="Xu H."/>
            <person name="Xu X.-W."/>
            <person name="Shao C."/>
            <person name="Chen S."/>
        </authorList>
    </citation>
    <scope>NUCLEOTIDE SEQUENCE [LARGE SCALE GENOMIC DNA]</scope>
    <source>
        <strain evidence="2">Ysfricsl-2016a</strain>
        <tissue evidence="2">Blood</tissue>
    </source>
</reference>
<evidence type="ECO:0000256" key="1">
    <source>
        <dbReference type="SAM" id="Phobius"/>
    </source>
</evidence>
<comment type="caution">
    <text evidence="2">The sequence shown here is derived from an EMBL/GenBank/DDBJ whole genome shotgun (WGS) entry which is preliminary data.</text>
</comment>
<dbReference type="AlphaFoldDB" id="A0A6A4T881"/>
<name>A0A6A4T881_SCOMX</name>
<accession>A0A6A4T881</accession>
<dbReference type="Proteomes" id="UP000438429">
    <property type="component" value="Unassembled WGS sequence"/>
</dbReference>
<proteinExistence type="predicted"/>
<dbReference type="EMBL" id="VEVO01000007">
    <property type="protein sequence ID" value="KAF0039414.1"/>
    <property type="molecule type" value="Genomic_DNA"/>
</dbReference>
<organism evidence="2 3">
    <name type="scientific">Scophthalmus maximus</name>
    <name type="common">Turbot</name>
    <name type="synonym">Psetta maxima</name>
    <dbReference type="NCBI Taxonomy" id="52904"/>
    <lineage>
        <taxon>Eukaryota</taxon>
        <taxon>Metazoa</taxon>
        <taxon>Chordata</taxon>
        <taxon>Craniata</taxon>
        <taxon>Vertebrata</taxon>
        <taxon>Euteleostomi</taxon>
        <taxon>Actinopterygii</taxon>
        <taxon>Neopterygii</taxon>
        <taxon>Teleostei</taxon>
        <taxon>Neoteleostei</taxon>
        <taxon>Acanthomorphata</taxon>
        <taxon>Carangaria</taxon>
        <taxon>Pleuronectiformes</taxon>
        <taxon>Pleuronectoidei</taxon>
        <taxon>Scophthalmidae</taxon>
        <taxon>Scophthalmus</taxon>
    </lineage>
</organism>
<keyword evidence="1" id="KW-1133">Transmembrane helix</keyword>